<dbReference type="GO" id="GO:0004493">
    <property type="term" value="F:methylmalonyl-CoA epimerase activity"/>
    <property type="evidence" value="ECO:0007669"/>
    <property type="project" value="TreeGrafter"/>
</dbReference>
<dbReference type="Pfam" id="PF00903">
    <property type="entry name" value="Glyoxalase"/>
    <property type="match status" value="2"/>
</dbReference>
<accession>A0A3B7MIH0</accession>
<dbReference type="GO" id="GO:0046491">
    <property type="term" value="P:L-methylmalonyl-CoA metabolic process"/>
    <property type="evidence" value="ECO:0007669"/>
    <property type="project" value="TreeGrafter"/>
</dbReference>
<sequence length="298" mass="32997">MSRKIAHPCFSLLILLQLLMAMVASQAQTVKRPDIIGIAAVEVQVSDIKKAADFYQGLLGYPLSPLSMRGKQSLLIRVNQRQNIVVHAGLPAGQIERLLAIGLQTTDAAAMRQYLKSKGSAVPDTLTRYTDGSLSFAILDPENHLLQFIQYPDAGPNPITPKTGNPISARILHAGITIANLPLSDAFYKDILGFTEIWKGGATDSVTSWINMRLPESTDYIEYMLINAPPNKQQLGSLHHIALLVPDMQQAVDMLRPRATKTAYNLAPPRIGRNNKWQLNLYDPDGTRVELMEPFTFR</sequence>
<dbReference type="InterPro" id="IPR051785">
    <property type="entry name" value="MMCE/EMCE_epimerase"/>
</dbReference>
<proteinExistence type="predicted"/>
<protein>
    <recommendedName>
        <fullName evidence="3">VOC domain-containing protein</fullName>
    </recommendedName>
</protein>
<dbReference type="PANTHER" id="PTHR43048">
    <property type="entry name" value="METHYLMALONYL-COA EPIMERASE"/>
    <property type="match status" value="1"/>
</dbReference>
<dbReference type="InterPro" id="IPR004360">
    <property type="entry name" value="Glyas_Fos-R_dOase_dom"/>
</dbReference>
<evidence type="ECO:0000313" key="4">
    <source>
        <dbReference type="EMBL" id="AXY73103.1"/>
    </source>
</evidence>
<dbReference type="InterPro" id="IPR029068">
    <property type="entry name" value="Glyas_Bleomycin-R_OHBP_Dase"/>
</dbReference>
<evidence type="ECO:0000313" key="5">
    <source>
        <dbReference type="Proteomes" id="UP000263900"/>
    </source>
</evidence>
<dbReference type="RefSeq" id="WP_119048941.1">
    <property type="nucleotide sequence ID" value="NZ_CP032157.1"/>
</dbReference>
<feature type="domain" description="VOC" evidence="3">
    <location>
        <begin position="37"/>
        <end position="151"/>
    </location>
</feature>
<dbReference type="InterPro" id="IPR037523">
    <property type="entry name" value="VOC_core"/>
</dbReference>
<feature type="chain" id="PRO_5017668273" description="VOC domain-containing protein" evidence="2">
    <location>
        <begin position="28"/>
        <end position="298"/>
    </location>
</feature>
<organism evidence="4 5">
    <name type="scientific">Paraflavitalea soli</name>
    <dbReference type="NCBI Taxonomy" id="2315862"/>
    <lineage>
        <taxon>Bacteria</taxon>
        <taxon>Pseudomonadati</taxon>
        <taxon>Bacteroidota</taxon>
        <taxon>Chitinophagia</taxon>
        <taxon>Chitinophagales</taxon>
        <taxon>Chitinophagaceae</taxon>
        <taxon>Paraflavitalea</taxon>
    </lineage>
</organism>
<dbReference type="CDD" id="cd06587">
    <property type="entry name" value="VOC"/>
    <property type="match status" value="2"/>
</dbReference>
<keyword evidence="1" id="KW-0479">Metal-binding</keyword>
<evidence type="ECO:0000259" key="3">
    <source>
        <dbReference type="PROSITE" id="PS51819"/>
    </source>
</evidence>
<keyword evidence="2" id="KW-0732">Signal</keyword>
<feature type="signal peptide" evidence="2">
    <location>
        <begin position="1"/>
        <end position="27"/>
    </location>
</feature>
<dbReference type="PROSITE" id="PS51819">
    <property type="entry name" value="VOC"/>
    <property type="match status" value="2"/>
</dbReference>
<dbReference type="GO" id="GO:0046872">
    <property type="term" value="F:metal ion binding"/>
    <property type="evidence" value="ECO:0007669"/>
    <property type="project" value="UniProtKB-KW"/>
</dbReference>
<gene>
    <name evidence="4" type="ORF">D3H65_03565</name>
</gene>
<dbReference type="Gene3D" id="3.10.180.10">
    <property type="entry name" value="2,3-Dihydroxybiphenyl 1,2-Dioxygenase, domain 1"/>
    <property type="match status" value="2"/>
</dbReference>
<dbReference type="AlphaFoldDB" id="A0A3B7MIH0"/>
<dbReference type="EMBL" id="CP032157">
    <property type="protein sequence ID" value="AXY73103.1"/>
    <property type="molecule type" value="Genomic_DNA"/>
</dbReference>
<dbReference type="SUPFAM" id="SSF54593">
    <property type="entry name" value="Glyoxalase/Bleomycin resistance protein/Dihydroxybiphenyl dioxygenase"/>
    <property type="match status" value="2"/>
</dbReference>
<keyword evidence="5" id="KW-1185">Reference proteome</keyword>
<evidence type="ECO:0000256" key="1">
    <source>
        <dbReference type="ARBA" id="ARBA00022723"/>
    </source>
</evidence>
<reference evidence="4 5" key="1">
    <citation type="submission" date="2018-09" db="EMBL/GenBank/DDBJ databases">
        <title>Genome sequencing of strain 6GH32-13.</title>
        <authorList>
            <person name="Weon H.-Y."/>
            <person name="Heo J."/>
            <person name="Kwon S.-W."/>
        </authorList>
    </citation>
    <scope>NUCLEOTIDE SEQUENCE [LARGE SCALE GENOMIC DNA]</scope>
    <source>
        <strain evidence="4 5">5GH32-13</strain>
    </source>
</reference>
<dbReference type="PANTHER" id="PTHR43048:SF3">
    <property type="entry name" value="METHYLMALONYL-COA EPIMERASE, MITOCHONDRIAL"/>
    <property type="match status" value="1"/>
</dbReference>
<feature type="domain" description="VOC" evidence="3">
    <location>
        <begin position="170"/>
        <end position="294"/>
    </location>
</feature>
<dbReference type="OrthoDB" id="375220at2"/>
<dbReference type="Proteomes" id="UP000263900">
    <property type="component" value="Chromosome"/>
</dbReference>
<name>A0A3B7MIH0_9BACT</name>
<evidence type="ECO:0000256" key="2">
    <source>
        <dbReference type="SAM" id="SignalP"/>
    </source>
</evidence>
<dbReference type="KEGG" id="pseg:D3H65_03565"/>